<organism evidence="1">
    <name type="scientific">viral metagenome</name>
    <dbReference type="NCBI Taxonomy" id="1070528"/>
    <lineage>
        <taxon>unclassified sequences</taxon>
        <taxon>metagenomes</taxon>
        <taxon>organismal metagenomes</taxon>
    </lineage>
</organism>
<accession>A0A6H2A135</accession>
<dbReference type="EMBL" id="MT144461">
    <property type="protein sequence ID" value="QJA53906.1"/>
    <property type="molecule type" value="Genomic_DNA"/>
</dbReference>
<protein>
    <submittedName>
        <fullName evidence="1">Uncharacterized protein</fullName>
    </submittedName>
</protein>
<evidence type="ECO:0000313" key="2">
    <source>
        <dbReference type="EMBL" id="QJI05477.1"/>
    </source>
</evidence>
<evidence type="ECO:0000313" key="1">
    <source>
        <dbReference type="EMBL" id="QJA53906.1"/>
    </source>
</evidence>
<name>A0A6H2A135_9ZZZZ</name>
<gene>
    <name evidence="1" type="ORF">TM448A04160_0006</name>
    <name evidence="2" type="ORF">TM448B01188_0017</name>
</gene>
<dbReference type="EMBL" id="MT145203">
    <property type="protein sequence ID" value="QJI05477.1"/>
    <property type="molecule type" value="Genomic_DNA"/>
</dbReference>
<proteinExistence type="predicted"/>
<dbReference type="AlphaFoldDB" id="A0A6H2A135"/>
<sequence>MNLSQIGLHFTKIGRGKKWHIFRFDRDYSYCVCGPPNRIAGAQILTVPDELICRSCMIVYNSQERKED</sequence>
<reference evidence="1" key="1">
    <citation type="submission" date="2020-03" db="EMBL/GenBank/DDBJ databases">
        <title>The deep terrestrial virosphere.</title>
        <authorList>
            <person name="Holmfeldt K."/>
            <person name="Nilsson E."/>
            <person name="Simone D."/>
            <person name="Lopez-Fernandez M."/>
            <person name="Wu X."/>
            <person name="de Brujin I."/>
            <person name="Lundin D."/>
            <person name="Andersson A."/>
            <person name="Bertilsson S."/>
            <person name="Dopson M."/>
        </authorList>
    </citation>
    <scope>NUCLEOTIDE SEQUENCE</scope>
    <source>
        <strain evidence="1">TM448A04160</strain>
        <strain evidence="2">TM448B01188</strain>
    </source>
</reference>